<dbReference type="GO" id="GO:0020037">
    <property type="term" value="F:heme binding"/>
    <property type="evidence" value="ECO:0007669"/>
    <property type="project" value="InterPro"/>
</dbReference>
<dbReference type="InterPro" id="IPR036396">
    <property type="entry name" value="Cyt_P450_sf"/>
</dbReference>
<keyword evidence="4" id="KW-0560">Oxidoreductase</keyword>
<dbReference type="InterPro" id="IPR050196">
    <property type="entry name" value="Cytochrome_P450_Monoox"/>
</dbReference>
<evidence type="ECO:0000256" key="6">
    <source>
        <dbReference type="ARBA" id="ARBA00023033"/>
    </source>
</evidence>
<comment type="similarity">
    <text evidence="1">Belongs to the cytochrome P450 family.</text>
</comment>
<evidence type="ECO:0000256" key="4">
    <source>
        <dbReference type="ARBA" id="ARBA00023002"/>
    </source>
</evidence>
<dbReference type="SUPFAM" id="SSF48264">
    <property type="entry name" value="Cytochrome P450"/>
    <property type="match status" value="1"/>
</dbReference>
<keyword evidence="6" id="KW-0503">Monooxygenase</keyword>
<dbReference type="PANTHER" id="PTHR24291:SF50">
    <property type="entry name" value="BIFUNCTIONAL ALBAFLAVENONE MONOOXYGENASE_TERPENE SYNTHASE"/>
    <property type="match status" value="1"/>
</dbReference>
<dbReference type="EMBL" id="CAJVPJ010000182">
    <property type="protein sequence ID" value="CAG8491640.1"/>
    <property type="molecule type" value="Genomic_DNA"/>
</dbReference>
<proteinExistence type="inferred from homology"/>
<keyword evidence="2" id="KW-0349">Heme</keyword>
<evidence type="ECO:0000256" key="2">
    <source>
        <dbReference type="ARBA" id="ARBA00022617"/>
    </source>
</evidence>
<dbReference type="GO" id="GO:0005506">
    <property type="term" value="F:iron ion binding"/>
    <property type="evidence" value="ECO:0007669"/>
    <property type="project" value="InterPro"/>
</dbReference>
<evidence type="ECO:0000313" key="8">
    <source>
        <dbReference type="Proteomes" id="UP000789572"/>
    </source>
</evidence>
<accession>A0A9N8WJY7</accession>
<dbReference type="GO" id="GO:0016705">
    <property type="term" value="F:oxidoreductase activity, acting on paired donors, with incorporation or reduction of molecular oxygen"/>
    <property type="evidence" value="ECO:0007669"/>
    <property type="project" value="InterPro"/>
</dbReference>
<dbReference type="GO" id="GO:0004497">
    <property type="term" value="F:monooxygenase activity"/>
    <property type="evidence" value="ECO:0007669"/>
    <property type="project" value="UniProtKB-KW"/>
</dbReference>
<dbReference type="AlphaFoldDB" id="A0A9N8WJY7"/>
<evidence type="ECO:0000256" key="5">
    <source>
        <dbReference type="ARBA" id="ARBA00023004"/>
    </source>
</evidence>
<comment type="caution">
    <text evidence="7">The sequence shown here is derived from an EMBL/GenBank/DDBJ whole genome shotgun (WGS) entry which is preliminary data.</text>
</comment>
<evidence type="ECO:0000313" key="7">
    <source>
        <dbReference type="EMBL" id="CAG8491640.1"/>
    </source>
</evidence>
<sequence>MTSKKNNNYFIRVATKTGLDDLQKGNVAILYNSNFHSWSYVRKVLFKVVGSANALKDAATLVNTIFGNLEKSWDNLIKERGQCLNNEREHSVEVDLVCWTKRVFAEIIMLLVAGQQSNLLSNYYDRIIGKNIQKSADEDFLDRFSLASDCVQYYITVPPLIRNIPIVRRYTEYLHNNLIWTREYACNLVKQRKKDIKDFGIDEKLTSNVLNNLLTSKDISNAISLTDEEIGDNIVEMFSEGLDSPSNTLAFIIYFVGANPDVENSIIQEIKN</sequence>
<keyword evidence="8" id="KW-1185">Reference proteome</keyword>
<protein>
    <submittedName>
        <fullName evidence="7">9637_t:CDS:1</fullName>
    </submittedName>
</protein>
<keyword evidence="5" id="KW-0408">Iron</keyword>
<dbReference type="InterPro" id="IPR001128">
    <property type="entry name" value="Cyt_P450"/>
</dbReference>
<evidence type="ECO:0000256" key="1">
    <source>
        <dbReference type="ARBA" id="ARBA00010617"/>
    </source>
</evidence>
<organism evidence="7 8">
    <name type="scientific">Paraglomus occultum</name>
    <dbReference type="NCBI Taxonomy" id="144539"/>
    <lineage>
        <taxon>Eukaryota</taxon>
        <taxon>Fungi</taxon>
        <taxon>Fungi incertae sedis</taxon>
        <taxon>Mucoromycota</taxon>
        <taxon>Glomeromycotina</taxon>
        <taxon>Glomeromycetes</taxon>
        <taxon>Paraglomerales</taxon>
        <taxon>Paraglomeraceae</taxon>
        <taxon>Paraglomus</taxon>
    </lineage>
</organism>
<dbReference type="Pfam" id="PF00067">
    <property type="entry name" value="p450"/>
    <property type="match status" value="1"/>
</dbReference>
<name>A0A9N8WJY7_9GLOM</name>
<dbReference type="PANTHER" id="PTHR24291">
    <property type="entry name" value="CYTOCHROME P450 FAMILY 4"/>
    <property type="match status" value="1"/>
</dbReference>
<dbReference type="OrthoDB" id="1470350at2759"/>
<dbReference type="Proteomes" id="UP000789572">
    <property type="component" value="Unassembled WGS sequence"/>
</dbReference>
<keyword evidence="3" id="KW-0479">Metal-binding</keyword>
<feature type="non-terminal residue" evidence="7">
    <location>
        <position position="272"/>
    </location>
</feature>
<evidence type="ECO:0000256" key="3">
    <source>
        <dbReference type="ARBA" id="ARBA00022723"/>
    </source>
</evidence>
<gene>
    <name evidence="7" type="ORF">POCULU_LOCUS2106</name>
</gene>
<dbReference type="Gene3D" id="1.10.630.10">
    <property type="entry name" value="Cytochrome P450"/>
    <property type="match status" value="1"/>
</dbReference>
<reference evidence="7" key="1">
    <citation type="submission" date="2021-06" db="EMBL/GenBank/DDBJ databases">
        <authorList>
            <person name="Kallberg Y."/>
            <person name="Tangrot J."/>
            <person name="Rosling A."/>
        </authorList>
    </citation>
    <scope>NUCLEOTIDE SEQUENCE</scope>
    <source>
        <strain evidence="7">IA702</strain>
    </source>
</reference>